<accession>A0ABU9GEQ8</accession>
<comment type="cofactor">
    <cofactor evidence="1 4">
        <name>pyridoxal 5'-phosphate</name>
        <dbReference type="ChEBI" id="CHEBI:597326"/>
    </cofactor>
</comment>
<keyword evidence="7" id="KW-1185">Reference proteome</keyword>
<organism evidence="6 7">
    <name type="scientific">Cobetia marina</name>
    <name type="common">Deleya marina</name>
    <dbReference type="NCBI Taxonomy" id="28258"/>
    <lineage>
        <taxon>Bacteria</taxon>
        <taxon>Pseudomonadati</taxon>
        <taxon>Pseudomonadota</taxon>
        <taxon>Gammaproteobacteria</taxon>
        <taxon>Oceanospirillales</taxon>
        <taxon>Halomonadaceae</taxon>
        <taxon>Cobetia</taxon>
    </lineage>
</organism>
<comment type="caution">
    <text evidence="6">The sequence shown here is derived from an EMBL/GenBank/DDBJ whole genome shotgun (WGS) entry which is preliminary data.</text>
</comment>
<keyword evidence="3 4" id="KW-0456">Lyase</keyword>
<evidence type="ECO:0000256" key="2">
    <source>
        <dbReference type="ARBA" id="ARBA00022898"/>
    </source>
</evidence>
<feature type="domain" description="Tryptophan synthase beta chain-like PALP" evidence="5">
    <location>
        <begin position="111"/>
        <end position="411"/>
    </location>
</feature>
<dbReference type="NCBIfam" id="TIGR02035">
    <property type="entry name" value="D_Ser_am_lyase"/>
    <property type="match status" value="1"/>
</dbReference>
<evidence type="ECO:0000313" key="7">
    <source>
        <dbReference type="Proteomes" id="UP001378242"/>
    </source>
</evidence>
<evidence type="ECO:0000313" key="6">
    <source>
        <dbReference type="EMBL" id="MEL0616124.1"/>
    </source>
</evidence>
<proteinExistence type="inferred from homology"/>
<dbReference type="Proteomes" id="UP001378242">
    <property type="component" value="Unassembled WGS sequence"/>
</dbReference>
<dbReference type="InterPro" id="IPR001926">
    <property type="entry name" value="TrpB-like_PALP"/>
</dbReference>
<dbReference type="EMBL" id="JBAKAP010000004">
    <property type="protein sequence ID" value="MEL0616124.1"/>
    <property type="molecule type" value="Genomic_DNA"/>
</dbReference>
<keyword evidence="2 4" id="KW-0663">Pyridoxal phosphate</keyword>
<dbReference type="InterPro" id="IPR000634">
    <property type="entry name" value="Ser/Thr_deHydtase_PyrdxlP-BS"/>
</dbReference>
<evidence type="ECO:0000256" key="1">
    <source>
        <dbReference type="ARBA" id="ARBA00001933"/>
    </source>
</evidence>
<dbReference type="RefSeq" id="WP_341542002.1">
    <property type="nucleotide sequence ID" value="NZ_JBAKAP010000004.1"/>
</dbReference>
<dbReference type="InterPro" id="IPR050147">
    <property type="entry name" value="Ser/Thr_Dehydratase"/>
</dbReference>
<reference evidence="6 7" key="1">
    <citation type="submission" date="2024-02" db="EMBL/GenBank/DDBJ databases">
        <title>Bacteria isolated from the canopy kelp, Nereocystis luetkeana.</title>
        <authorList>
            <person name="Pfister C.A."/>
            <person name="Younker I.T."/>
            <person name="Light S.H."/>
        </authorList>
    </citation>
    <scope>NUCLEOTIDE SEQUENCE [LARGE SCALE GENOMIC DNA]</scope>
    <source>
        <strain evidence="6 7">TI.5.07</strain>
    </source>
</reference>
<evidence type="ECO:0000256" key="3">
    <source>
        <dbReference type="ARBA" id="ARBA00023239"/>
    </source>
</evidence>
<dbReference type="PROSITE" id="PS00165">
    <property type="entry name" value="DEHYDRATASE_SER_THR"/>
    <property type="match status" value="1"/>
</dbReference>
<dbReference type="Pfam" id="PF00291">
    <property type="entry name" value="PALP"/>
    <property type="match status" value="1"/>
</dbReference>
<dbReference type="SUPFAM" id="SSF53686">
    <property type="entry name" value="Tryptophan synthase beta subunit-like PLP-dependent enzymes"/>
    <property type="match status" value="1"/>
</dbReference>
<dbReference type="PANTHER" id="PTHR48078:SF9">
    <property type="entry name" value="D-SERINE DEHYDRATASE"/>
    <property type="match status" value="1"/>
</dbReference>
<name>A0ABU9GEQ8_COBMA</name>
<dbReference type="Gene3D" id="3.40.50.1100">
    <property type="match status" value="2"/>
</dbReference>
<gene>
    <name evidence="4" type="primary">dsdA</name>
    <name evidence="6" type="ORF">V6243_04710</name>
</gene>
<feature type="modified residue" description="N6-(pyridoxal phosphate)lysine" evidence="4">
    <location>
        <position position="134"/>
    </location>
</feature>
<comment type="catalytic activity">
    <reaction evidence="4">
        <text>D-serine = pyruvate + NH4(+)</text>
        <dbReference type="Rhea" id="RHEA:13977"/>
        <dbReference type="ChEBI" id="CHEBI:15361"/>
        <dbReference type="ChEBI" id="CHEBI:28938"/>
        <dbReference type="ChEBI" id="CHEBI:35247"/>
        <dbReference type="EC" id="4.3.1.18"/>
    </reaction>
</comment>
<comment type="similarity">
    <text evidence="4">Belongs to the serine/threonine dehydratase family. DsdA subfamily.</text>
</comment>
<dbReference type="InterPro" id="IPR011780">
    <property type="entry name" value="D_Ser_am_lyase"/>
</dbReference>
<dbReference type="PANTHER" id="PTHR48078">
    <property type="entry name" value="THREONINE DEHYDRATASE, MITOCHONDRIAL-RELATED"/>
    <property type="match status" value="1"/>
</dbReference>
<dbReference type="InterPro" id="IPR036052">
    <property type="entry name" value="TrpB-like_PALP_sf"/>
</dbReference>
<dbReference type="GO" id="GO:0008721">
    <property type="term" value="F:D-serine ammonia-lyase activity"/>
    <property type="evidence" value="ECO:0007669"/>
    <property type="project" value="UniProtKB-EC"/>
</dbReference>
<dbReference type="NCBIfam" id="NF002823">
    <property type="entry name" value="PRK02991.1"/>
    <property type="match status" value="1"/>
</dbReference>
<sequence>MSATPHDLSALTLHHPEIATLRARREISWLNPGRLDITQAQASPALQASGVGEQDIEAAEARLARFAPWIAEAFPETAAASGRIESPLVAAPSLQQALGESLATSDTSHASGQTLPGRLMIKCDHQLPISGSIKARGGIHEVLKHAERLAVDAGLVRLDDDYRAFEHPAIQALLANQRILVGSTGNLGLSIGIMSARLGFRVTVHMSADAKQWKKDLLRSRGAEVVEHSGDYSKAVEAGRREAQQPDAHFIDDESSRDLFMGYATAASRLARQLEDQGIAVDARHPLCVYLPCGVGGGPGGVAYGLKQVFGDAVHCFFAEPVNSPCMLLGMLTGKHDGIAVEDIGLDNRTCADGLAVGRASAFVGQVMAPLLSGIYTLSDDSMLEWLALAHDSEGLKLEPSALAGVPGIIRVLRNDAPEWHAWRAAVGLDDDEVQANTTHVIWATGGSMVPDEIWQADYQRGKALLASAGRSSDERLP</sequence>
<dbReference type="HAMAP" id="MF_01030">
    <property type="entry name" value="D_Ser_dehydrat"/>
    <property type="match status" value="1"/>
</dbReference>
<evidence type="ECO:0000259" key="5">
    <source>
        <dbReference type="Pfam" id="PF00291"/>
    </source>
</evidence>
<evidence type="ECO:0000256" key="4">
    <source>
        <dbReference type="HAMAP-Rule" id="MF_01030"/>
    </source>
</evidence>
<dbReference type="EC" id="4.3.1.18" evidence="4"/>
<protein>
    <recommendedName>
        <fullName evidence="4">Probable D-serine dehydratase</fullName>
        <ecNumber evidence="4">4.3.1.18</ecNumber>
    </recommendedName>
    <alternativeName>
        <fullName evidence="4">D-serine deaminase</fullName>
        <shortName evidence="4">DSD</shortName>
    </alternativeName>
</protein>